<proteinExistence type="predicted"/>
<gene>
    <name evidence="2" type="ORF">L3556_14560</name>
</gene>
<dbReference type="PROSITE" id="PS51257">
    <property type="entry name" value="PROKAR_LIPOPROTEIN"/>
    <property type="match status" value="1"/>
</dbReference>
<accession>A0ABT6F2Q3</accession>
<dbReference type="EMBL" id="JAKKUT010000008">
    <property type="protein sequence ID" value="MDG2992142.1"/>
    <property type="molecule type" value="Genomic_DNA"/>
</dbReference>
<reference evidence="2" key="2">
    <citation type="submission" date="2022-01" db="EMBL/GenBank/DDBJ databases">
        <authorList>
            <person name="Zivanovic Y."/>
            <person name="Moreira D."/>
            <person name="Lopez-Garcia P."/>
        </authorList>
    </citation>
    <scope>NUCLEOTIDE SEQUENCE</scope>
    <source>
        <strain evidence="2">G9</strain>
    </source>
</reference>
<comment type="caution">
    <text evidence="2">The sequence shown here is derived from an EMBL/GenBank/DDBJ whole genome shotgun (WGS) entry which is preliminary data.</text>
</comment>
<evidence type="ECO:0000313" key="3">
    <source>
        <dbReference type="Proteomes" id="UP001154265"/>
    </source>
</evidence>
<evidence type="ECO:0000256" key="1">
    <source>
        <dbReference type="SAM" id="MobiDB-lite"/>
    </source>
</evidence>
<feature type="compositionally biased region" description="Acidic residues" evidence="1">
    <location>
        <begin position="49"/>
        <end position="61"/>
    </location>
</feature>
<keyword evidence="3" id="KW-1185">Reference proteome</keyword>
<evidence type="ECO:0000313" key="2">
    <source>
        <dbReference type="EMBL" id="MDG2992142.1"/>
    </source>
</evidence>
<reference evidence="2" key="1">
    <citation type="journal article" date="2022" name="Genome Biol. Evol.">
        <title>A New Gene Family Diagnostic for Intracellular Biomineralization of Amorphous Ca Carbonates by Cyanobacteria.</title>
        <authorList>
            <person name="Benzerara K."/>
            <person name="Duprat E."/>
            <person name="Bitard-Feildel T."/>
            <person name="Caumes G."/>
            <person name="Cassier-Chauvat C."/>
            <person name="Chauvat F."/>
            <person name="Dezi M."/>
            <person name="Diop S.I."/>
            <person name="Gaschignard G."/>
            <person name="Gorgen S."/>
            <person name="Gugger M."/>
            <person name="Lopez-Garcia P."/>
            <person name="Millet M."/>
            <person name="Skouri-Panet F."/>
            <person name="Moreira D."/>
            <person name="Callebaut I."/>
        </authorList>
    </citation>
    <scope>NUCLEOTIDE SEQUENCE</scope>
    <source>
        <strain evidence="2">G9</strain>
    </source>
</reference>
<dbReference type="RefSeq" id="WP_277868067.1">
    <property type="nucleotide sequence ID" value="NZ_JAKKUT010000008.1"/>
</dbReference>
<feature type="region of interest" description="Disordered" evidence="1">
    <location>
        <begin position="28"/>
        <end position="83"/>
    </location>
</feature>
<name>A0ABT6F2Q3_9SYNE</name>
<sequence length="83" mass="8469">MKSVIRVLMLGLLVGGFSLGLVACGGDETPPVEETPAMEESPDGGVVEEVIEEEVVEEPAEGEATPDATESPEGAAEPEGTSN</sequence>
<dbReference type="Proteomes" id="UP001154265">
    <property type="component" value="Unassembled WGS sequence"/>
</dbReference>
<protein>
    <submittedName>
        <fullName evidence="2">Uncharacterized protein</fullName>
    </submittedName>
</protein>
<organism evidence="2 3">
    <name type="scientific">Candidatus Synechococcus calcipolaris G9</name>
    <dbReference type="NCBI Taxonomy" id="1497997"/>
    <lineage>
        <taxon>Bacteria</taxon>
        <taxon>Bacillati</taxon>
        <taxon>Cyanobacteriota</taxon>
        <taxon>Cyanophyceae</taxon>
        <taxon>Synechococcales</taxon>
        <taxon>Synechococcaceae</taxon>
        <taxon>Synechococcus</taxon>
    </lineage>
</organism>